<comment type="caution">
    <text evidence="10">The sequence shown here is derived from an EMBL/GenBank/DDBJ whole genome shotgun (WGS) entry which is preliminary data.</text>
</comment>
<keyword evidence="5 6" id="KW-0472">Membrane</keyword>
<dbReference type="PANTHER" id="PTHR30367">
    <property type="entry name" value="P-HYDROXYBENZOIC ACID EFFLUX PUMP SUBUNIT AAEA-RELATED"/>
    <property type="match status" value="1"/>
</dbReference>
<comment type="subcellular location">
    <subcellularLocation>
        <location evidence="1">Membrane</location>
        <topology evidence="1">Single-pass membrane protein</topology>
    </subcellularLocation>
</comment>
<feature type="domain" description="Multidrug resistance protein MdtA-like alpha-helical hairpin" evidence="7">
    <location>
        <begin position="84"/>
        <end position="153"/>
    </location>
</feature>
<dbReference type="InParanoid" id="A0A146G9C0"/>
<evidence type="ECO:0000256" key="3">
    <source>
        <dbReference type="ARBA" id="ARBA00022692"/>
    </source>
</evidence>
<dbReference type="AlphaFoldDB" id="A0A146G9C0"/>
<evidence type="ECO:0000256" key="4">
    <source>
        <dbReference type="ARBA" id="ARBA00022989"/>
    </source>
</evidence>
<evidence type="ECO:0000256" key="6">
    <source>
        <dbReference type="SAM" id="Phobius"/>
    </source>
</evidence>
<accession>A0A146G9C0</accession>
<evidence type="ECO:0000259" key="7">
    <source>
        <dbReference type="Pfam" id="PF25876"/>
    </source>
</evidence>
<evidence type="ECO:0000259" key="9">
    <source>
        <dbReference type="Pfam" id="PF25963"/>
    </source>
</evidence>
<evidence type="ECO:0000256" key="2">
    <source>
        <dbReference type="ARBA" id="ARBA00009477"/>
    </source>
</evidence>
<protein>
    <submittedName>
        <fullName evidence="10">RND family efflux transporter, MFP subunit</fullName>
    </submittedName>
</protein>
<keyword evidence="11" id="KW-1185">Reference proteome</keyword>
<dbReference type="Pfam" id="PF25917">
    <property type="entry name" value="BSH_RND"/>
    <property type="match status" value="1"/>
</dbReference>
<dbReference type="InterPro" id="IPR006143">
    <property type="entry name" value="RND_pump_MFP"/>
</dbReference>
<dbReference type="Gene3D" id="2.40.30.170">
    <property type="match status" value="1"/>
</dbReference>
<evidence type="ECO:0000259" key="8">
    <source>
        <dbReference type="Pfam" id="PF25917"/>
    </source>
</evidence>
<dbReference type="OrthoDB" id="264111at2"/>
<evidence type="ECO:0000256" key="5">
    <source>
        <dbReference type="ARBA" id="ARBA00023136"/>
    </source>
</evidence>
<feature type="transmembrane region" description="Helical" evidence="6">
    <location>
        <begin position="6"/>
        <end position="27"/>
    </location>
</feature>
<dbReference type="PANTHER" id="PTHR30367:SF1">
    <property type="entry name" value="MULTIDRUG RESISTANCE PROTEIN MDTN"/>
    <property type="match status" value="1"/>
</dbReference>
<dbReference type="Gene3D" id="2.40.50.100">
    <property type="match status" value="1"/>
</dbReference>
<reference evidence="11" key="1">
    <citation type="journal article" date="2017" name="Genome Announc.">
        <title>Draft Genome Sequence of Terrimicrobium sacchariphilum NM-5T, a Facultative Anaerobic Soil Bacterium of the Class Spartobacteria.</title>
        <authorList>
            <person name="Qiu Y.L."/>
            <person name="Tourlousse D.M."/>
            <person name="Matsuura N."/>
            <person name="Ohashi A."/>
            <person name="Sekiguchi Y."/>
        </authorList>
    </citation>
    <scope>NUCLEOTIDE SEQUENCE [LARGE SCALE GENOMIC DNA]</scope>
    <source>
        <strain evidence="11">NM-5</strain>
    </source>
</reference>
<dbReference type="RefSeq" id="WP_075079554.1">
    <property type="nucleotide sequence ID" value="NZ_BDCO01000002.1"/>
</dbReference>
<organism evidence="10 11">
    <name type="scientific">Terrimicrobium sacchariphilum</name>
    <dbReference type="NCBI Taxonomy" id="690879"/>
    <lineage>
        <taxon>Bacteria</taxon>
        <taxon>Pseudomonadati</taxon>
        <taxon>Verrucomicrobiota</taxon>
        <taxon>Terrimicrobiia</taxon>
        <taxon>Terrimicrobiales</taxon>
        <taxon>Terrimicrobiaceae</taxon>
        <taxon>Terrimicrobium</taxon>
    </lineage>
</organism>
<dbReference type="Pfam" id="PF25963">
    <property type="entry name" value="Beta-barrel_AAEA"/>
    <property type="match status" value="1"/>
</dbReference>
<dbReference type="Proteomes" id="UP000076023">
    <property type="component" value="Unassembled WGS sequence"/>
</dbReference>
<dbReference type="InterPro" id="IPR058624">
    <property type="entry name" value="MdtA-like_HH"/>
</dbReference>
<comment type="similarity">
    <text evidence="2">Belongs to the membrane fusion protein (MFP) (TC 8.A.1) family.</text>
</comment>
<gene>
    <name evidence="10" type="ORF">TSACC_22292</name>
</gene>
<feature type="domain" description="Multidrug resistance protein MdtA-like barrel-sandwich hybrid" evidence="8">
    <location>
        <begin position="43"/>
        <end position="184"/>
    </location>
</feature>
<evidence type="ECO:0000256" key="1">
    <source>
        <dbReference type="ARBA" id="ARBA00004167"/>
    </source>
</evidence>
<feature type="domain" description="p-hydroxybenzoic acid efflux pump subunit AaeA-like beta-barrel" evidence="9">
    <location>
        <begin position="188"/>
        <end position="283"/>
    </location>
</feature>
<proteinExistence type="inferred from homology"/>
<keyword evidence="3 6" id="KW-0812">Transmembrane</keyword>
<dbReference type="InterPro" id="IPR058625">
    <property type="entry name" value="MdtA-like_BSH"/>
</dbReference>
<keyword evidence="4 6" id="KW-1133">Transmembrane helix</keyword>
<dbReference type="InterPro" id="IPR058634">
    <property type="entry name" value="AaeA-lik-b-barrel"/>
</dbReference>
<dbReference type="NCBIfam" id="TIGR01730">
    <property type="entry name" value="RND_mfp"/>
    <property type="match status" value="1"/>
</dbReference>
<dbReference type="GO" id="GO:0016020">
    <property type="term" value="C:membrane"/>
    <property type="evidence" value="ECO:0007669"/>
    <property type="project" value="InterPro"/>
</dbReference>
<dbReference type="EMBL" id="BDCO01000002">
    <property type="protein sequence ID" value="GAT33872.1"/>
    <property type="molecule type" value="Genomic_DNA"/>
</dbReference>
<dbReference type="STRING" id="690879.TSACC_22292"/>
<evidence type="ECO:0000313" key="11">
    <source>
        <dbReference type="Proteomes" id="UP000076023"/>
    </source>
</evidence>
<dbReference type="InterPro" id="IPR050393">
    <property type="entry name" value="MFP_Efflux_Pump"/>
</dbReference>
<dbReference type="SUPFAM" id="SSF111369">
    <property type="entry name" value="HlyD-like secretion proteins"/>
    <property type="match status" value="1"/>
</dbReference>
<name>A0A146G9C0_TERSA</name>
<evidence type="ECO:0000313" key="10">
    <source>
        <dbReference type="EMBL" id="GAT33872.1"/>
    </source>
</evidence>
<dbReference type="Gene3D" id="1.10.287.470">
    <property type="entry name" value="Helix hairpin bin"/>
    <property type="match status" value="1"/>
</dbReference>
<dbReference type="GO" id="GO:0022857">
    <property type="term" value="F:transmembrane transporter activity"/>
    <property type="evidence" value="ECO:0007669"/>
    <property type="project" value="InterPro"/>
</dbReference>
<sequence>MNSAVRNYLITTAVVVLAIGASILMYVRYVNKPWTRDAQVRANVVGIAPRVSGPIIQIPIRDNQTVKRGDLLFEIDPATFQAALDNALANLKQAQASQIKAQQTLQRQTELYETKVIDLQTFQDTQDDALAADADVAAAQANLETAQLNLGYTKVFAPVDGYLTNVNTSVGTYVNAGEQLLALVDGSSFWIAAYFKETQLKHLVEGAKVRLTMMGHESQPFQGVVNSLAWGIYLSDGATVDLLPQVSQTIDWVRLPNRFPVRIDVQGATPVPLRIGQTISVAVEQSRP</sequence>
<dbReference type="Pfam" id="PF25876">
    <property type="entry name" value="HH_MFP_RND"/>
    <property type="match status" value="1"/>
</dbReference>